<protein>
    <submittedName>
        <fullName evidence="1">Uncharacterized protein</fullName>
    </submittedName>
</protein>
<dbReference type="AlphaFoldDB" id="E3CE85"/>
<evidence type="ECO:0000313" key="2">
    <source>
        <dbReference type="Proteomes" id="UP000003812"/>
    </source>
</evidence>
<reference evidence="1 2" key="1">
    <citation type="submission" date="2010-10" db="EMBL/GenBank/DDBJ databases">
        <authorList>
            <person name="Durkin A.S."/>
            <person name="Madupu R."/>
            <person name="Torralba M."/>
            <person name="Gillis M."/>
            <person name="Methe B."/>
            <person name="Sutton G."/>
            <person name="Nelson K.E."/>
        </authorList>
    </citation>
    <scope>NUCLEOTIDE SEQUENCE [LARGE SCALE GENOMIC DNA]</scope>
    <source>
        <strain evidence="1 2">F0405</strain>
    </source>
</reference>
<organism evidence="1 2">
    <name type="scientific">Streptococcus parasanguinis F0405</name>
    <dbReference type="NCBI Taxonomy" id="905067"/>
    <lineage>
        <taxon>Bacteria</taxon>
        <taxon>Bacillati</taxon>
        <taxon>Bacillota</taxon>
        <taxon>Bacilli</taxon>
        <taxon>Lactobacillales</taxon>
        <taxon>Streptococcaceae</taxon>
        <taxon>Streptococcus</taxon>
    </lineage>
</organism>
<dbReference type="Proteomes" id="UP000003812">
    <property type="component" value="Unassembled WGS sequence"/>
</dbReference>
<dbReference type="EMBL" id="AEKM01000010">
    <property type="protein sequence ID" value="EFQ54962.1"/>
    <property type="molecule type" value="Genomic_DNA"/>
</dbReference>
<accession>E3CE85</accession>
<comment type="caution">
    <text evidence="1">The sequence shown here is derived from an EMBL/GenBank/DDBJ whole genome shotgun (WGS) entry which is preliminary data.</text>
</comment>
<name>E3CE85_STRPA</name>
<sequence length="87" mass="10341">MKVTVDQAFWDLFPTARITVMSLYGIDNTVDEAKDPYFKELLDKGAKRAWEFIDEENYTQSEFVQEWRQAFSKFKTKKEPDLPSRHS</sequence>
<gene>
    <name evidence="1" type="ORF">HMPREF9626_1232</name>
</gene>
<proteinExistence type="predicted"/>
<evidence type="ECO:0000313" key="1">
    <source>
        <dbReference type="EMBL" id="EFQ54962.1"/>
    </source>
</evidence>